<evidence type="ECO:0000259" key="6">
    <source>
        <dbReference type="Pfam" id="PF18076"/>
    </source>
</evidence>
<dbReference type="SUPFAM" id="SSF109736">
    <property type="entry name" value="FGAM synthase PurL, linker domain"/>
    <property type="match status" value="1"/>
</dbReference>
<reference evidence="8" key="1">
    <citation type="submission" date="2022-11" db="UniProtKB">
        <authorList>
            <consortium name="WormBaseParasite"/>
        </authorList>
    </citation>
    <scope>IDENTIFICATION</scope>
</reference>
<dbReference type="Gene3D" id="1.10.8.750">
    <property type="entry name" value="Phosphoribosylformylglycinamidine synthase, linker domain"/>
    <property type="match status" value="1"/>
</dbReference>
<accession>A0A914UZB2</accession>
<keyword evidence="3" id="KW-0658">Purine biosynthesis</keyword>
<dbReference type="WBParaSite" id="PSAMB.scaffold1385size32289.g12822.t1">
    <property type="protein sequence ID" value="PSAMB.scaffold1385size32289.g12822.t1"/>
    <property type="gene ID" value="PSAMB.scaffold1385size32289.g12822"/>
</dbReference>
<evidence type="ECO:0000313" key="8">
    <source>
        <dbReference type="WBParaSite" id="PSAMB.scaffold1385size32289.g12822.t1"/>
    </source>
</evidence>
<dbReference type="SUPFAM" id="SSF55326">
    <property type="entry name" value="PurM N-terminal domain-like"/>
    <property type="match status" value="1"/>
</dbReference>
<feature type="domain" description="Phosphoribosylformylglycinamidine synthase N-terminal" evidence="6">
    <location>
        <begin position="76"/>
        <end position="159"/>
    </location>
</feature>
<dbReference type="PANTHER" id="PTHR10099">
    <property type="entry name" value="PHOSPHORIBOSYLFORMYLGLYCINAMIDINE SYNTHASE"/>
    <property type="match status" value="1"/>
</dbReference>
<dbReference type="InterPro" id="IPR036921">
    <property type="entry name" value="PurM-like_N_sf"/>
</dbReference>
<dbReference type="PANTHER" id="PTHR10099:SF1">
    <property type="entry name" value="PHOSPHORIBOSYLFORMYLGLYCINAMIDINE SYNTHASE"/>
    <property type="match status" value="1"/>
</dbReference>
<dbReference type="FunFam" id="3.30.1330.10:FF:000010">
    <property type="entry name" value="Phosphoribosylformylglycinamidine synthase"/>
    <property type="match status" value="1"/>
</dbReference>
<dbReference type="GO" id="GO:0005524">
    <property type="term" value="F:ATP binding"/>
    <property type="evidence" value="ECO:0007669"/>
    <property type="project" value="UniProtKB-KW"/>
</dbReference>
<sequence length="451" mass="50464">MPILRYFNWPELSEAKRKQLAEEIDNLLGTKDAQVDAEACFHVVLADGTDVRTFDETLGKRLEWLLSKPIGDQRVTKQSRLVQQHGTDGSVIEIGPRLSFTTAFSTNAVSACRSAGLNAVIRLEKSIRYQIITSEPFKDDHRNALIDLLSDRMTEMEYVTPPDSFESQAGRQPIFEIDLMGEHSMDNLKKANMEMGLAFDNDDLNYYHDLFVNHLRRNPTNVELFDLAQSNSDHSRHWFFKGRMVVDGHEQPMSLFQRIQDTQKHSNQNNIIAFNDNSSAIRGFPVTNYISKNPSVPSQLDLQEGIRHLIYTAETHNFPTGVCPFPGAATGTGGRIRDVHATGRGAHEIAGVAGYSFGNLRLPGYVLPWEDEEAPYPHNFAHPRQIAIQASNGASDYGNKFGEPLIAGFARSFGQTSEISGERREWIKPIMFSGGIGAIDDQLTSKLPPTK</sequence>
<dbReference type="Pfam" id="PF18072">
    <property type="entry name" value="FGAR-AT_linker"/>
    <property type="match status" value="1"/>
</dbReference>
<dbReference type="GO" id="GO:0004642">
    <property type="term" value="F:phosphoribosylformylglycinamidine synthase activity"/>
    <property type="evidence" value="ECO:0007669"/>
    <property type="project" value="TreeGrafter"/>
</dbReference>
<dbReference type="InterPro" id="IPR041609">
    <property type="entry name" value="PurL_linker"/>
</dbReference>
<keyword evidence="1" id="KW-0436">Ligase</keyword>
<evidence type="ECO:0000313" key="7">
    <source>
        <dbReference type="Proteomes" id="UP000887566"/>
    </source>
</evidence>
<dbReference type="InterPro" id="IPR040707">
    <property type="entry name" value="FGAR-AT_N"/>
</dbReference>
<feature type="domain" description="Phosphoribosylformylglycinamidine synthase linker" evidence="5">
    <location>
        <begin position="188"/>
        <end position="237"/>
    </location>
</feature>
<keyword evidence="7" id="KW-1185">Reference proteome</keyword>
<evidence type="ECO:0000256" key="4">
    <source>
        <dbReference type="ARBA" id="ARBA00022840"/>
    </source>
</evidence>
<evidence type="ECO:0000259" key="5">
    <source>
        <dbReference type="Pfam" id="PF18072"/>
    </source>
</evidence>
<protein>
    <submittedName>
        <fullName evidence="8">Phosphoribosylformylglycinamidine synthase</fullName>
    </submittedName>
</protein>
<dbReference type="Gene3D" id="3.30.1330.10">
    <property type="entry name" value="PurM-like, N-terminal domain"/>
    <property type="match status" value="1"/>
</dbReference>
<dbReference type="GO" id="GO:0005737">
    <property type="term" value="C:cytoplasm"/>
    <property type="evidence" value="ECO:0007669"/>
    <property type="project" value="TreeGrafter"/>
</dbReference>
<dbReference type="SUPFAM" id="SSF82697">
    <property type="entry name" value="PurS-like"/>
    <property type="match status" value="1"/>
</dbReference>
<organism evidence="7 8">
    <name type="scientific">Plectus sambesii</name>
    <dbReference type="NCBI Taxonomy" id="2011161"/>
    <lineage>
        <taxon>Eukaryota</taxon>
        <taxon>Metazoa</taxon>
        <taxon>Ecdysozoa</taxon>
        <taxon>Nematoda</taxon>
        <taxon>Chromadorea</taxon>
        <taxon>Plectida</taxon>
        <taxon>Plectina</taxon>
        <taxon>Plectoidea</taxon>
        <taxon>Plectidae</taxon>
        <taxon>Plectus</taxon>
    </lineage>
</organism>
<dbReference type="InterPro" id="IPR036604">
    <property type="entry name" value="PurS-like_sf"/>
</dbReference>
<proteinExistence type="predicted"/>
<evidence type="ECO:0000256" key="1">
    <source>
        <dbReference type="ARBA" id="ARBA00022598"/>
    </source>
</evidence>
<dbReference type="FunFam" id="1.10.8.750:FF:000001">
    <property type="entry name" value="Putative phosphoribosylformylglycinamidine synthase"/>
    <property type="match status" value="1"/>
</dbReference>
<keyword evidence="2" id="KW-0547">Nucleotide-binding</keyword>
<evidence type="ECO:0000256" key="2">
    <source>
        <dbReference type="ARBA" id="ARBA00022741"/>
    </source>
</evidence>
<name>A0A914UZB2_9BILA</name>
<keyword evidence="4" id="KW-0067">ATP-binding</keyword>
<evidence type="ECO:0000256" key="3">
    <source>
        <dbReference type="ARBA" id="ARBA00022755"/>
    </source>
</evidence>
<dbReference type="Proteomes" id="UP000887566">
    <property type="component" value="Unplaced"/>
</dbReference>
<dbReference type="AlphaFoldDB" id="A0A914UZB2"/>
<dbReference type="Pfam" id="PF18076">
    <property type="entry name" value="FGAR-AT_N"/>
    <property type="match status" value="1"/>
</dbReference>
<dbReference type="GO" id="GO:0006164">
    <property type="term" value="P:purine nucleotide biosynthetic process"/>
    <property type="evidence" value="ECO:0007669"/>
    <property type="project" value="UniProtKB-KW"/>
</dbReference>